<organism evidence="3 4">
    <name type="scientific">Prauserella cavernicola</name>
    <dbReference type="NCBI Taxonomy" id="2800127"/>
    <lineage>
        <taxon>Bacteria</taxon>
        <taxon>Bacillati</taxon>
        <taxon>Actinomycetota</taxon>
        <taxon>Actinomycetes</taxon>
        <taxon>Pseudonocardiales</taxon>
        <taxon>Pseudonocardiaceae</taxon>
        <taxon>Prauserella</taxon>
    </lineage>
</organism>
<dbReference type="AlphaFoldDB" id="A0A934QTF7"/>
<reference evidence="3" key="1">
    <citation type="submission" date="2020-12" db="EMBL/GenBank/DDBJ databases">
        <title>Prauserella sp. ASG 168, a novel actinomycete isolated from cave rock.</title>
        <authorList>
            <person name="Suriyachadkun C."/>
        </authorList>
    </citation>
    <scope>NUCLEOTIDE SEQUENCE</scope>
    <source>
        <strain evidence="3">ASG 168</strain>
    </source>
</reference>
<evidence type="ECO:0000313" key="3">
    <source>
        <dbReference type="EMBL" id="MBK1786306.1"/>
    </source>
</evidence>
<accession>A0A934QTF7</accession>
<gene>
    <name evidence="3" type="ORF">JHE00_18400</name>
</gene>
<proteinExistence type="inferred from homology"/>
<dbReference type="Pfam" id="PF04909">
    <property type="entry name" value="Amidohydro_2"/>
    <property type="match status" value="1"/>
</dbReference>
<feature type="domain" description="Amidohydrolase-related" evidence="2">
    <location>
        <begin position="6"/>
        <end position="276"/>
    </location>
</feature>
<evidence type="ECO:0000256" key="1">
    <source>
        <dbReference type="ARBA" id="ARBA00038310"/>
    </source>
</evidence>
<dbReference type="InterPro" id="IPR006680">
    <property type="entry name" value="Amidohydro-rel"/>
</dbReference>
<dbReference type="PANTHER" id="PTHR43569">
    <property type="entry name" value="AMIDOHYDROLASE"/>
    <property type="match status" value="1"/>
</dbReference>
<dbReference type="PANTHER" id="PTHR43569:SF2">
    <property type="entry name" value="AMIDOHYDROLASE-RELATED DOMAIN-CONTAINING PROTEIN"/>
    <property type="match status" value="1"/>
</dbReference>
<comment type="caution">
    <text evidence="3">The sequence shown here is derived from an EMBL/GenBank/DDBJ whole genome shotgun (WGS) entry which is preliminary data.</text>
</comment>
<evidence type="ECO:0000313" key="4">
    <source>
        <dbReference type="Proteomes" id="UP000635245"/>
    </source>
</evidence>
<dbReference type="EMBL" id="JAENJH010000004">
    <property type="protein sequence ID" value="MBK1786306.1"/>
    <property type="molecule type" value="Genomic_DNA"/>
</dbReference>
<dbReference type="RefSeq" id="WP_200319633.1">
    <property type="nucleotide sequence ID" value="NZ_JAENJH010000004.1"/>
</dbReference>
<name>A0A934QTF7_9PSEU</name>
<comment type="similarity">
    <text evidence="1">Belongs to the metallo-dependent hydrolases superfamily.</text>
</comment>
<sequence>MGPPTVDTHLHLWDLTVSEYAWLPQGTPLHATFTADAARAELTAAGISSAILVQAEDSEADTEFLLAQASAHDWITGVVGWVRLDDPGTASRQLEKWSEHPALHGIRHLVHDDPRDDFLALPAVRRSLGLLAERGLPFDVPDAWPRHLGSIAGLAAALPELTIVVDHLGKPPRAEPGFGSWRDTMREVAARPNTVAKVSGLQVPGEPLTVEALRPALDTALELFGPRRLMYGGDWPMTVPFGGYQASWRVLSDLIGELSPDERASVLHGTASAVYGVPEPGR</sequence>
<dbReference type="InterPro" id="IPR052350">
    <property type="entry name" value="Metallo-dep_Lactonases"/>
</dbReference>
<keyword evidence="4" id="KW-1185">Reference proteome</keyword>
<protein>
    <submittedName>
        <fullName evidence="3">Amidohydrolase family protein</fullName>
    </submittedName>
</protein>
<dbReference type="GO" id="GO:0016787">
    <property type="term" value="F:hydrolase activity"/>
    <property type="evidence" value="ECO:0007669"/>
    <property type="project" value="InterPro"/>
</dbReference>
<evidence type="ECO:0000259" key="2">
    <source>
        <dbReference type="Pfam" id="PF04909"/>
    </source>
</evidence>
<dbReference type="Proteomes" id="UP000635245">
    <property type="component" value="Unassembled WGS sequence"/>
</dbReference>
<dbReference type="Gene3D" id="3.20.20.140">
    <property type="entry name" value="Metal-dependent hydrolases"/>
    <property type="match status" value="1"/>
</dbReference>
<dbReference type="SUPFAM" id="SSF51556">
    <property type="entry name" value="Metallo-dependent hydrolases"/>
    <property type="match status" value="1"/>
</dbReference>
<dbReference type="InterPro" id="IPR032466">
    <property type="entry name" value="Metal_Hydrolase"/>
</dbReference>